<protein>
    <submittedName>
        <fullName evidence="2">Uncharacterized protein</fullName>
    </submittedName>
</protein>
<proteinExistence type="predicted"/>
<sequence length="175" mass="20406">MCSKRSQSLCKWSLEATCERYSSDDLNQRCTHFGSRVDDLQATSQILEIATKIYPRERSCRQIAVHPLKPERQVRPSTKSGVASFYPGDQTSSRGSDNSEQQSTLTTHRLFFRNHKPAHRLNIHLLERYRECLTSKCSTSRTPERLQNNYTLRTDALRLRHRKDDLVNAEHHHQL</sequence>
<organism evidence="2 3">
    <name type="scientific">Ceratodon purpureus</name>
    <name type="common">Fire moss</name>
    <name type="synonym">Dicranum purpureum</name>
    <dbReference type="NCBI Taxonomy" id="3225"/>
    <lineage>
        <taxon>Eukaryota</taxon>
        <taxon>Viridiplantae</taxon>
        <taxon>Streptophyta</taxon>
        <taxon>Embryophyta</taxon>
        <taxon>Bryophyta</taxon>
        <taxon>Bryophytina</taxon>
        <taxon>Bryopsida</taxon>
        <taxon>Dicranidae</taxon>
        <taxon>Pseudoditrichales</taxon>
        <taxon>Ditrichaceae</taxon>
        <taxon>Ceratodon</taxon>
    </lineage>
</organism>
<feature type="region of interest" description="Disordered" evidence="1">
    <location>
        <begin position="71"/>
        <end position="104"/>
    </location>
</feature>
<dbReference type="Proteomes" id="UP000822688">
    <property type="component" value="Chromosome 11"/>
</dbReference>
<evidence type="ECO:0000313" key="2">
    <source>
        <dbReference type="EMBL" id="KAG0557744.1"/>
    </source>
</evidence>
<comment type="caution">
    <text evidence="2">The sequence shown here is derived from an EMBL/GenBank/DDBJ whole genome shotgun (WGS) entry which is preliminary data.</text>
</comment>
<feature type="compositionally biased region" description="Polar residues" evidence="1">
    <location>
        <begin position="89"/>
        <end position="104"/>
    </location>
</feature>
<dbReference type="EMBL" id="CM026432">
    <property type="protein sequence ID" value="KAG0557744.1"/>
    <property type="molecule type" value="Genomic_DNA"/>
</dbReference>
<name>A0A8T0GHH4_CERPU</name>
<accession>A0A8T0GHH4</accession>
<reference evidence="2 3" key="1">
    <citation type="submission" date="2020-06" db="EMBL/GenBank/DDBJ databases">
        <title>WGS assembly of Ceratodon purpureus strain R40.</title>
        <authorList>
            <person name="Carey S.B."/>
            <person name="Jenkins J."/>
            <person name="Shu S."/>
            <person name="Lovell J.T."/>
            <person name="Sreedasyam A."/>
            <person name="Maumus F."/>
            <person name="Tiley G.P."/>
            <person name="Fernandez-Pozo N."/>
            <person name="Barry K."/>
            <person name="Chen C."/>
            <person name="Wang M."/>
            <person name="Lipzen A."/>
            <person name="Daum C."/>
            <person name="Saski C.A."/>
            <person name="Payton A.C."/>
            <person name="Mcbreen J.C."/>
            <person name="Conrad R.E."/>
            <person name="Kollar L.M."/>
            <person name="Olsson S."/>
            <person name="Huttunen S."/>
            <person name="Landis J.B."/>
            <person name="Wickett N.J."/>
            <person name="Johnson M.G."/>
            <person name="Rensing S.A."/>
            <person name="Grimwood J."/>
            <person name="Schmutz J."/>
            <person name="Mcdaniel S.F."/>
        </authorList>
    </citation>
    <scope>NUCLEOTIDE SEQUENCE [LARGE SCALE GENOMIC DNA]</scope>
    <source>
        <strain evidence="2 3">R40</strain>
    </source>
</reference>
<evidence type="ECO:0000313" key="3">
    <source>
        <dbReference type="Proteomes" id="UP000822688"/>
    </source>
</evidence>
<keyword evidence="3" id="KW-1185">Reference proteome</keyword>
<gene>
    <name evidence="2" type="ORF">KC19_11G154000</name>
</gene>
<dbReference type="AlphaFoldDB" id="A0A8T0GHH4"/>
<evidence type="ECO:0000256" key="1">
    <source>
        <dbReference type="SAM" id="MobiDB-lite"/>
    </source>
</evidence>